<evidence type="ECO:0000313" key="1">
    <source>
        <dbReference type="EMBL" id="USY18855.1"/>
    </source>
</evidence>
<proteinExistence type="predicted"/>
<gene>
    <name evidence="1" type="ORF">NE857_26815</name>
</gene>
<name>A0ABY5D4E2_9ACTN</name>
<organism evidence="1 2">
    <name type="scientific">Nocardiopsis exhalans</name>
    <dbReference type="NCBI Taxonomy" id="163604"/>
    <lineage>
        <taxon>Bacteria</taxon>
        <taxon>Bacillati</taxon>
        <taxon>Actinomycetota</taxon>
        <taxon>Actinomycetes</taxon>
        <taxon>Streptosporangiales</taxon>
        <taxon>Nocardiopsidaceae</taxon>
        <taxon>Nocardiopsis</taxon>
    </lineage>
</organism>
<sequence>MGYVIALFAVLVRLFRPTNGTHTSPFGYLRELSAELRRVRSGRVRRYVVSLPAADGRTGPALPPLVPAPRRPADDTPRAVLARVPADYVPVVDTDAVAEPADIVRGFYREHERKEALRRADASRLGLAVLSEIASSRTEVA</sequence>
<dbReference type="EMBL" id="CP099837">
    <property type="protein sequence ID" value="USY18855.1"/>
    <property type="molecule type" value="Genomic_DNA"/>
</dbReference>
<dbReference type="RefSeq" id="WP_254418167.1">
    <property type="nucleotide sequence ID" value="NZ_BAAAJB010000016.1"/>
</dbReference>
<keyword evidence="2" id="KW-1185">Reference proteome</keyword>
<accession>A0ABY5D4E2</accession>
<evidence type="ECO:0000313" key="2">
    <source>
        <dbReference type="Proteomes" id="UP001055940"/>
    </source>
</evidence>
<reference evidence="1" key="1">
    <citation type="submission" date="2022-06" db="EMBL/GenBank/DDBJ databases">
        <authorList>
            <person name="Ping M."/>
        </authorList>
    </citation>
    <scope>NUCLEOTIDE SEQUENCE</scope>
    <source>
        <strain evidence="1">JCM11759T</strain>
    </source>
</reference>
<dbReference type="Proteomes" id="UP001055940">
    <property type="component" value="Chromosome"/>
</dbReference>
<protein>
    <submittedName>
        <fullName evidence="1">Uncharacterized protein</fullName>
    </submittedName>
</protein>